<keyword evidence="11" id="KW-1185">Reference proteome</keyword>
<evidence type="ECO:0000256" key="1">
    <source>
        <dbReference type="ARBA" id="ARBA00000085"/>
    </source>
</evidence>
<feature type="domain" description="PAC" evidence="9">
    <location>
        <begin position="578"/>
        <end position="631"/>
    </location>
</feature>
<dbReference type="CDD" id="cd00130">
    <property type="entry name" value="PAS"/>
    <property type="match status" value="1"/>
</dbReference>
<sequence>MLNSDQVLFEVLRFSPDATAVYDSADLRIAYANKRMCSLWALSDDYKGKLYDELFSNPQQKHISTVLRQVWETGESRTLYHVEVGTFVDDHWEPRYFDMELKVLLNSNSEVFAILHTGKEVSGAPSTASSFLFQNHLVDIDKRIEGNRLENVSSKNDAAEKLPEVHPGALYNMEQVETAILRAQLIKDVAQLGVFDINIQTNKLIWDKYSRNLFGTVPEKVHYTPLDLVNAVHHTDKLRLIKALADAYDAGITKGNLDIIVRSAVSSKPEIRQVHILGLVHFDDEKKPNRLLGTVRDVTETSNTMDALRKRDLELQEVNRALATLNTELMSLNQELESSNENLVQAEQITQSLNDELQSAFDKLKLNEDRMNLAIQSAELGTWTLDVTENKVFMDARAKELYGYPPGDLIDYEEVLRYMHKDDRELVHQAVQRAINPKSGGLYDIQFRTIGATDGRLRWLHCKGRAYFDELNQPILFSGTARDITEAVISNEKISRYHNLISEKEKILQLIVDSAQIGTFTFDLMTKDMELNAHARSMFGLAEEDDALHPSGTDETLQAYMEVAEQAMAEAVMLGQPYDYSYQITHKKTGKVRWLRSVGNGAENSDGSITMFYGVIIDITAQKEEEQRKIDFLSIASHELRSPLTSLSGYLQILTLKRTQMDEQRMETMIRNASRQSERMRVLIDSFLDIARVNEGKLQLQRQIFPVDNFLSDMEKTLAETTTSHKFVFSDETSGLMLYADRDKLEQVVINFINNAIKYTPSKTVIQVVATSDNDQLEVRVIDEGPGISPADQARIFDRFYRVDSPRNEHVNGFGIGLFISKEIIHLHEGTINLQSEEGRGTTFWFSIPILPAPILLTDDL</sequence>
<dbReference type="InterPro" id="IPR001610">
    <property type="entry name" value="PAC"/>
</dbReference>
<dbReference type="PROSITE" id="PS50109">
    <property type="entry name" value="HIS_KIN"/>
    <property type="match status" value="1"/>
</dbReference>
<dbReference type="PROSITE" id="PS50113">
    <property type="entry name" value="PAC"/>
    <property type="match status" value="2"/>
</dbReference>
<dbReference type="Gene3D" id="2.10.70.100">
    <property type="match status" value="1"/>
</dbReference>
<dbReference type="PANTHER" id="PTHR43304">
    <property type="entry name" value="PHYTOCHROME-LIKE PROTEIN CPH1"/>
    <property type="match status" value="1"/>
</dbReference>
<dbReference type="PROSITE" id="PS50112">
    <property type="entry name" value="PAS"/>
    <property type="match status" value="1"/>
</dbReference>
<dbReference type="EC" id="2.7.13.3" evidence="2"/>
<dbReference type="SMART" id="SM00091">
    <property type="entry name" value="PAS"/>
    <property type="match status" value="4"/>
</dbReference>
<dbReference type="SUPFAM" id="SSF55874">
    <property type="entry name" value="ATPase domain of HSP90 chaperone/DNA topoisomerase II/histidine kinase"/>
    <property type="match status" value="1"/>
</dbReference>
<dbReference type="InterPro" id="IPR003594">
    <property type="entry name" value="HATPase_dom"/>
</dbReference>
<dbReference type="CDD" id="cd00082">
    <property type="entry name" value="HisKA"/>
    <property type="match status" value="1"/>
</dbReference>
<evidence type="ECO:0000259" key="8">
    <source>
        <dbReference type="PROSITE" id="PS50112"/>
    </source>
</evidence>
<dbReference type="Proteomes" id="UP001597525">
    <property type="component" value="Unassembled WGS sequence"/>
</dbReference>
<evidence type="ECO:0000256" key="4">
    <source>
        <dbReference type="ARBA" id="ARBA00022679"/>
    </source>
</evidence>
<dbReference type="InterPro" id="IPR036890">
    <property type="entry name" value="HATPase_C_sf"/>
</dbReference>
<keyword evidence="10" id="KW-0067">ATP-binding</keyword>
<dbReference type="InterPro" id="IPR013655">
    <property type="entry name" value="PAS_fold_3"/>
</dbReference>
<evidence type="ECO:0000313" key="11">
    <source>
        <dbReference type="Proteomes" id="UP001597525"/>
    </source>
</evidence>
<dbReference type="InterPro" id="IPR052162">
    <property type="entry name" value="Sensor_kinase/Photoreceptor"/>
</dbReference>
<feature type="domain" description="PAS" evidence="8">
    <location>
        <begin position="367"/>
        <end position="438"/>
    </location>
</feature>
<keyword evidence="10" id="KW-0547">Nucleotide-binding</keyword>
<evidence type="ECO:0000259" key="7">
    <source>
        <dbReference type="PROSITE" id="PS50109"/>
    </source>
</evidence>
<dbReference type="RefSeq" id="WP_320184220.1">
    <property type="nucleotide sequence ID" value="NZ_CP138332.1"/>
</dbReference>
<dbReference type="InterPro" id="IPR005467">
    <property type="entry name" value="His_kinase_dom"/>
</dbReference>
<dbReference type="CDD" id="cd00075">
    <property type="entry name" value="HATPase"/>
    <property type="match status" value="1"/>
</dbReference>
<keyword evidence="4" id="KW-0808">Transferase</keyword>
<evidence type="ECO:0000313" key="10">
    <source>
        <dbReference type="EMBL" id="MFD2966431.1"/>
    </source>
</evidence>
<dbReference type="EMBL" id="JBHUPB010000003">
    <property type="protein sequence ID" value="MFD2966431.1"/>
    <property type="molecule type" value="Genomic_DNA"/>
</dbReference>
<reference evidence="11" key="1">
    <citation type="journal article" date="2019" name="Int. J. Syst. Evol. Microbiol.">
        <title>The Global Catalogue of Microorganisms (GCM) 10K type strain sequencing project: providing services to taxonomists for standard genome sequencing and annotation.</title>
        <authorList>
            <consortium name="The Broad Institute Genomics Platform"/>
            <consortium name="The Broad Institute Genome Sequencing Center for Infectious Disease"/>
            <person name="Wu L."/>
            <person name="Ma J."/>
        </authorList>
    </citation>
    <scope>NUCLEOTIDE SEQUENCE [LARGE SCALE GENOMIC DNA]</scope>
    <source>
        <strain evidence="11">KCTC 22814</strain>
    </source>
</reference>
<organism evidence="10 11">
    <name type="scientific">Sphingobacterium bambusae</name>
    <dbReference type="NCBI Taxonomy" id="662858"/>
    <lineage>
        <taxon>Bacteria</taxon>
        <taxon>Pseudomonadati</taxon>
        <taxon>Bacteroidota</taxon>
        <taxon>Sphingobacteriia</taxon>
        <taxon>Sphingobacteriales</taxon>
        <taxon>Sphingobacteriaceae</taxon>
        <taxon>Sphingobacterium</taxon>
    </lineage>
</organism>
<dbReference type="InterPro" id="IPR000700">
    <property type="entry name" value="PAS-assoc_C"/>
</dbReference>
<dbReference type="Pfam" id="PF08447">
    <property type="entry name" value="PAS_3"/>
    <property type="match status" value="1"/>
</dbReference>
<keyword evidence="5" id="KW-0418">Kinase</keyword>
<dbReference type="SMART" id="SM00086">
    <property type="entry name" value="PAC"/>
    <property type="match status" value="3"/>
</dbReference>
<evidence type="ECO:0000256" key="6">
    <source>
        <dbReference type="SAM" id="Coils"/>
    </source>
</evidence>
<dbReference type="Gene3D" id="3.30.450.20">
    <property type="entry name" value="PAS domain"/>
    <property type="match status" value="4"/>
</dbReference>
<evidence type="ECO:0000256" key="2">
    <source>
        <dbReference type="ARBA" id="ARBA00012438"/>
    </source>
</evidence>
<feature type="domain" description="Histidine kinase" evidence="7">
    <location>
        <begin position="635"/>
        <end position="852"/>
    </location>
</feature>
<proteinExistence type="predicted"/>
<dbReference type="NCBIfam" id="TIGR00229">
    <property type="entry name" value="sensory_box"/>
    <property type="match status" value="2"/>
</dbReference>
<dbReference type="SMART" id="SM00388">
    <property type="entry name" value="HisKA"/>
    <property type="match status" value="1"/>
</dbReference>
<protein>
    <recommendedName>
        <fullName evidence="2">histidine kinase</fullName>
        <ecNumber evidence="2">2.7.13.3</ecNumber>
    </recommendedName>
</protein>
<comment type="caution">
    <text evidence="10">The sequence shown here is derived from an EMBL/GenBank/DDBJ whole genome shotgun (WGS) entry which is preliminary data.</text>
</comment>
<dbReference type="InterPro" id="IPR004358">
    <property type="entry name" value="Sig_transdc_His_kin-like_C"/>
</dbReference>
<keyword evidence="6" id="KW-0175">Coiled coil</keyword>
<dbReference type="InterPro" id="IPR013656">
    <property type="entry name" value="PAS_4"/>
</dbReference>
<feature type="coiled-coil region" evidence="6">
    <location>
        <begin position="315"/>
        <end position="356"/>
    </location>
</feature>
<dbReference type="Pfam" id="PF00512">
    <property type="entry name" value="HisKA"/>
    <property type="match status" value="1"/>
</dbReference>
<dbReference type="SUPFAM" id="SSF55785">
    <property type="entry name" value="PYP-like sensor domain (PAS domain)"/>
    <property type="match status" value="4"/>
</dbReference>
<dbReference type="Gene3D" id="1.10.287.130">
    <property type="match status" value="1"/>
</dbReference>
<feature type="domain" description="PAC" evidence="9">
    <location>
        <begin position="443"/>
        <end position="496"/>
    </location>
</feature>
<dbReference type="InterPro" id="IPR003661">
    <property type="entry name" value="HisK_dim/P_dom"/>
</dbReference>
<dbReference type="PANTHER" id="PTHR43304:SF1">
    <property type="entry name" value="PAC DOMAIN-CONTAINING PROTEIN"/>
    <property type="match status" value="1"/>
</dbReference>
<gene>
    <name evidence="10" type="ORF">ACFS7Y_03485</name>
</gene>
<dbReference type="GO" id="GO:0005524">
    <property type="term" value="F:ATP binding"/>
    <property type="evidence" value="ECO:0007669"/>
    <property type="project" value="UniProtKB-KW"/>
</dbReference>
<evidence type="ECO:0000256" key="5">
    <source>
        <dbReference type="ARBA" id="ARBA00022777"/>
    </source>
</evidence>
<dbReference type="InterPro" id="IPR036097">
    <property type="entry name" value="HisK_dim/P_sf"/>
</dbReference>
<dbReference type="InterPro" id="IPR035965">
    <property type="entry name" value="PAS-like_dom_sf"/>
</dbReference>
<dbReference type="PRINTS" id="PR00344">
    <property type="entry name" value="BCTRLSENSOR"/>
</dbReference>
<name>A0ABW6BEM1_9SPHI</name>
<dbReference type="Gene3D" id="3.30.565.10">
    <property type="entry name" value="Histidine kinase-like ATPase, C-terminal domain"/>
    <property type="match status" value="1"/>
</dbReference>
<dbReference type="Pfam" id="PF02518">
    <property type="entry name" value="HATPase_c"/>
    <property type="match status" value="1"/>
</dbReference>
<dbReference type="SMART" id="SM00387">
    <property type="entry name" value="HATPase_c"/>
    <property type="match status" value="1"/>
</dbReference>
<dbReference type="SUPFAM" id="SSF47384">
    <property type="entry name" value="Homodimeric domain of signal transducing histidine kinase"/>
    <property type="match status" value="1"/>
</dbReference>
<keyword evidence="3" id="KW-0597">Phosphoprotein</keyword>
<dbReference type="Pfam" id="PF08448">
    <property type="entry name" value="PAS_4"/>
    <property type="match status" value="1"/>
</dbReference>
<dbReference type="InterPro" id="IPR000014">
    <property type="entry name" value="PAS"/>
</dbReference>
<accession>A0ABW6BEM1</accession>
<evidence type="ECO:0000259" key="9">
    <source>
        <dbReference type="PROSITE" id="PS50113"/>
    </source>
</evidence>
<evidence type="ECO:0000256" key="3">
    <source>
        <dbReference type="ARBA" id="ARBA00022553"/>
    </source>
</evidence>
<comment type="catalytic activity">
    <reaction evidence="1">
        <text>ATP + protein L-histidine = ADP + protein N-phospho-L-histidine.</text>
        <dbReference type="EC" id="2.7.13.3"/>
    </reaction>
</comment>